<dbReference type="GO" id="GO:0003899">
    <property type="term" value="F:DNA-directed RNA polymerase activity"/>
    <property type="evidence" value="ECO:0007669"/>
    <property type="project" value="InterPro"/>
</dbReference>
<evidence type="ECO:0000256" key="6">
    <source>
        <dbReference type="ARBA" id="ARBA00022833"/>
    </source>
</evidence>
<feature type="non-terminal residue" evidence="11">
    <location>
        <position position="65"/>
    </location>
</feature>
<evidence type="ECO:0000256" key="7">
    <source>
        <dbReference type="ARBA" id="ARBA00023163"/>
    </source>
</evidence>
<gene>
    <name evidence="11" type="ORF">SMN809_LOCUS77047</name>
</gene>
<dbReference type="SMART" id="SM00440">
    <property type="entry name" value="ZnF_C2C2"/>
    <property type="match status" value="1"/>
</dbReference>
<evidence type="ECO:0000256" key="4">
    <source>
        <dbReference type="ARBA" id="ARBA00022723"/>
    </source>
</evidence>
<evidence type="ECO:0000256" key="1">
    <source>
        <dbReference type="ARBA" id="ARBA00004604"/>
    </source>
</evidence>
<dbReference type="PROSITE" id="PS51133">
    <property type="entry name" value="ZF_TFIIS_2"/>
    <property type="match status" value="1"/>
</dbReference>
<keyword evidence="3" id="KW-0240">DNA-directed RNA polymerase</keyword>
<organism evidence="11 12">
    <name type="scientific">Rotaria magnacalcarata</name>
    <dbReference type="NCBI Taxonomy" id="392030"/>
    <lineage>
        <taxon>Eukaryota</taxon>
        <taxon>Metazoa</taxon>
        <taxon>Spiralia</taxon>
        <taxon>Gnathifera</taxon>
        <taxon>Rotifera</taxon>
        <taxon>Eurotatoria</taxon>
        <taxon>Bdelloidea</taxon>
        <taxon>Philodinida</taxon>
        <taxon>Philodinidae</taxon>
        <taxon>Rotaria</taxon>
    </lineage>
</organism>
<reference evidence="11" key="1">
    <citation type="submission" date="2021-02" db="EMBL/GenBank/DDBJ databases">
        <authorList>
            <person name="Nowell W R."/>
        </authorList>
    </citation>
    <scope>NUCLEOTIDE SEQUENCE</scope>
</reference>
<comment type="caution">
    <text evidence="11">The sequence shown here is derived from an EMBL/GenBank/DDBJ whole genome shotgun (WGS) entry which is preliminary data.</text>
</comment>
<dbReference type="Pfam" id="PF01096">
    <property type="entry name" value="Zn_ribbon_TFIIS"/>
    <property type="match status" value="1"/>
</dbReference>
<comment type="subcellular location">
    <subcellularLocation>
        <location evidence="1">Nucleus</location>
        <location evidence="1">Nucleolus</location>
    </subcellularLocation>
</comment>
<keyword evidence="8" id="KW-0539">Nucleus</keyword>
<keyword evidence="5 9" id="KW-0863">Zinc-finger</keyword>
<dbReference type="GO" id="GO:0006283">
    <property type="term" value="P:transcription-coupled nucleotide-excision repair"/>
    <property type="evidence" value="ECO:0007669"/>
    <property type="project" value="TreeGrafter"/>
</dbReference>
<dbReference type="Proteomes" id="UP000676336">
    <property type="component" value="Unassembled WGS sequence"/>
</dbReference>
<keyword evidence="6" id="KW-0862">Zinc</keyword>
<feature type="domain" description="TFIIS-type" evidence="10">
    <location>
        <begin position="22"/>
        <end position="64"/>
    </location>
</feature>
<dbReference type="FunFam" id="2.20.25.10:FF:000004">
    <property type="entry name" value="DNA-directed RNA polymerase subunit"/>
    <property type="match status" value="1"/>
</dbReference>
<dbReference type="GO" id="GO:0006367">
    <property type="term" value="P:transcription initiation at RNA polymerase II promoter"/>
    <property type="evidence" value="ECO:0007669"/>
    <property type="project" value="TreeGrafter"/>
</dbReference>
<keyword evidence="4" id="KW-0479">Metal-binding</keyword>
<evidence type="ECO:0000313" key="12">
    <source>
        <dbReference type="Proteomes" id="UP000676336"/>
    </source>
</evidence>
<keyword evidence="7" id="KW-0804">Transcription</keyword>
<evidence type="ECO:0000256" key="2">
    <source>
        <dbReference type="ARBA" id="ARBA00008925"/>
    </source>
</evidence>
<evidence type="ECO:0000313" key="11">
    <source>
        <dbReference type="EMBL" id="CAF5206491.1"/>
    </source>
</evidence>
<accession>A0A8S3ITU0</accession>
<evidence type="ECO:0000256" key="9">
    <source>
        <dbReference type="PROSITE-ProRule" id="PRU00472"/>
    </source>
</evidence>
<dbReference type="CDD" id="cd10508">
    <property type="entry name" value="Zn-ribbon_RPB9"/>
    <property type="match status" value="1"/>
</dbReference>
<evidence type="ECO:0000259" key="10">
    <source>
        <dbReference type="PROSITE" id="PS51133"/>
    </source>
</evidence>
<dbReference type="GO" id="GO:0005665">
    <property type="term" value="C:RNA polymerase II, core complex"/>
    <property type="evidence" value="ECO:0007669"/>
    <property type="project" value="TreeGrafter"/>
</dbReference>
<dbReference type="GO" id="GO:0001193">
    <property type="term" value="P:maintenance of transcriptional fidelity during transcription elongation by RNA polymerase II"/>
    <property type="evidence" value="ECO:0007669"/>
    <property type="project" value="TreeGrafter"/>
</dbReference>
<name>A0A8S3ITU0_9BILA</name>
<dbReference type="EMBL" id="CAJOBI010336389">
    <property type="protein sequence ID" value="CAF5206491.1"/>
    <property type="molecule type" value="Genomic_DNA"/>
</dbReference>
<sequence length="65" mass="7603">FFSELTQIVTDVVSDPTLPRTTDHPCPKCHSSDAVFFQAQSARSEDRMTLYYVCRNQHCLHRWTE</sequence>
<dbReference type="InterPro" id="IPR001222">
    <property type="entry name" value="Znf_TFIIS"/>
</dbReference>
<evidence type="ECO:0000256" key="5">
    <source>
        <dbReference type="ARBA" id="ARBA00022771"/>
    </source>
</evidence>
<comment type="similarity">
    <text evidence="2">Belongs to the archaeal RpoM/eukaryotic RPA12/RPB9/RPC11 RNA polymerase family.</text>
</comment>
<dbReference type="GO" id="GO:0003676">
    <property type="term" value="F:nucleic acid binding"/>
    <property type="evidence" value="ECO:0007669"/>
    <property type="project" value="InterPro"/>
</dbReference>
<protein>
    <recommendedName>
        <fullName evidence="10">TFIIS-type domain-containing protein</fullName>
    </recommendedName>
</protein>
<dbReference type="InterPro" id="IPR012164">
    <property type="entry name" value="Rpa12/Rpb9/Rpc10/TFS"/>
</dbReference>
<dbReference type="Gene3D" id="2.20.25.10">
    <property type="match status" value="1"/>
</dbReference>
<evidence type="ECO:0000256" key="3">
    <source>
        <dbReference type="ARBA" id="ARBA00022478"/>
    </source>
</evidence>
<dbReference type="SUPFAM" id="SSF57783">
    <property type="entry name" value="Zinc beta-ribbon"/>
    <property type="match status" value="1"/>
</dbReference>
<dbReference type="InterPro" id="IPR034012">
    <property type="entry name" value="Zn_ribbon_RPB9_C"/>
</dbReference>
<evidence type="ECO:0000256" key="8">
    <source>
        <dbReference type="ARBA" id="ARBA00023242"/>
    </source>
</evidence>
<dbReference type="AlphaFoldDB" id="A0A8S3ITU0"/>
<dbReference type="GO" id="GO:0005730">
    <property type="term" value="C:nucleolus"/>
    <property type="evidence" value="ECO:0007669"/>
    <property type="project" value="UniProtKB-SubCell"/>
</dbReference>
<dbReference type="PANTHER" id="PTHR11239:SF1">
    <property type="entry name" value="DNA-DIRECTED RNA POLYMERASE II SUBUNIT RPB9"/>
    <property type="match status" value="1"/>
</dbReference>
<dbReference type="PANTHER" id="PTHR11239">
    <property type="entry name" value="DNA-DIRECTED RNA POLYMERASE"/>
    <property type="match status" value="1"/>
</dbReference>
<proteinExistence type="inferred from homology"/>
<dbReference type="GO" id="GO:0008270">
    <property type="term" value="F:zinc ion binding"/>
    <property type="evidence" value="ECO:0007669"/>
    <property type="project" value="UniProtKB-KW"/>
</dbReference>